<keyword evidence="10 26" id="KW-0812">Transmembrane</keyword>
<dbReference type="OMA" id="GEDCQGN"/>
<feature type="transmembrane region" description="Helical" evidence="27">
    <location>
        <begin position="507"/>
        <end position="528"/>
    </location>
</feature>
<feature type="transmembrane region" description="Helical" evidence="27">
    <location>
        <begin position="447"/>
        <end position="472"/>
    </location>
</feature>
<keyword evidence="7 26" id="KW-0050">Antiport</keyword>
<feature type="transmembrane region" description="Helical" evidence="27">
    <location>
        <begin position="245"/>
        <end position="273"/>
    </location>
</feature>
<evidence type="ECO:0000256" key="13">
    <source>
        <dbReference type="ARBA" id="ARBA00022775"/>
    </source>
</evidence>
<keyword evidence="20" id="KW-0325">Glycoprotein</keyword>
<evidence type="ECO:0000256" key="15">
    <source>
        <dbReference type="ARBA" id="ARBA00022989"/>
    </source>
</evidence>
<dbReference type="PROSITE" id="PS00754">
    <property type="entry name" value="NA_NEUROTRAN_SYMP_2"/>
    <property type="match status" value="1"/>
</dbReference>
<dbReference type="Pfam" id="PF03491">
    <property type="entry name" value="5HT_transport_N"/>
    <property type="match status" value="1"/>
</dbReference>
<evidence type="ECO:0000256" key="27">
    <source>
        <dbReference type="SAM" id="Phobius"/>
    </source>
</evidence>
<evidence type="ECO:0000256" key="5">
    <source>
        <dbReference type="ARBA" id="ARBA00005461"/>
    </source>
</evidence>
<feature type="binding site" evidence="24">
    <location>
        <position position="186"/>
    </location>
    <ligand>
        <name>Na(+)</name>
        <dbReference type="ChEBI" id="CHEBI:29101"/>
        <label>1</label>
    </ligand>
</feature>
<feature type="transmembrane region" description="Helical" evidence="27">
    <location>
        <begin position="173"/>
        <end position="191"/>
    </location>
</feature>
<feature type="domain" description="Sodium:neurotransmitter symporter serotonin N-terminal" evidence="28">
    <location>
        <begin position="113"/>
        <end position="133"/>
    </location>
</feature>
<keyword evidence="18 27" id="KW-0472">Membrane</keyword>
<feature type="binding site" evidence="24">
    <location>
        <position position="182"/>
    </location>
    <ligand>
        <name>Na(+)</name>
        <dbReference type="ChEBI" id="CHEBI:29101"/>
        <label>1</label>
    </ligand>
</feature>
<evidence type="ECO:0000256" key="18">
    <source>
        <dbReference type="ARBA" id="ARBA00023136"/>
    </source>
</evidence>
<dbReference type="PANTHER" id="PTHR11616:SF105">
    <property type="entry name" value="SODIUM-DEPENDENT SEROTONIN TRANSPORTER"/>
    <property type="match status" value="1"/>
</dbReference>
<evidence type="ECO:0000256" key="8">
    <source>
        <dbReference type="ARBA" id="ARBA00022475"/>
    </source>
</evidence>
<accession>A0A401NQZ7</accession>
<feature type="binding site" evidence="24">
    <location>
        <position position="453"/>
    </location>
    <ligand>
        <name>Na(+)</name>
        <dbReference type="ChEBI" id="CHEBI:29101"/>
        <label>1</label>
    </ligand>
</feature>
<keyword evidence="6 26" id="KW-0813">Transport</keyword>
<name>A0A401NQZ7_SCYTO</name>
<evidence type="ECO:0000256" key="1">
    <source>
        <dbReference type="ARBA" id="ARBA00004246"/>
    </source>
</evidence>
<keyword evidence="30" id="KW-1185">Reference proteome</keyword>
<keyword evidence="12" id="KW-0967">Endosome</keyword>
<dbReference type="GO" id="GO:0051378">
    <property type="term" value="F:serotonin binding"/>
    <property type="evidence" value="ECO:0007669"/>
    <property type="project" value="TreeGrafter"/>
</dbReference>
<evidence type="ECO:0000256" key="9">
    <source>
        <dbReference type="ARBA" id="ARBA00022553"/>
    </source>
</evidence>
<evidence type="ECO:0000256" key="26">
    <source>
        <dbReference type="RuleBase" id="RU003732"/>
    </source>
</evidence>
<dbReference type="PROSITE" id="PS00610">
    <property type="entry name" value="NA_NEUROTRAN_SYMP_1"/>
    <property type="match status" value="1"/>
</dbReference>
<evidence type="ECO:0000256" key="11">
    <source>
        <dbReference type="ARBA" id="ARBA00022723"/>
    </source>
</evidence>
<evidence type="ECO:0000256" key="12">
    <source>
        <dbReference type="ARBA" id="ARBA00022753"/>
    </source>
</evidence>
<evidence type="ECO:0000256" key="19">
    <source>
        <dbReference type="ARBA" id="ARBA00023157"/>
    </source>
</evidence>
<dbReference type="InterPro" id="IPR000175">
    <property type="entry name" value="Na/ntran_symport"/>
</dbReference>
<keyword evidence="8" id="KW-1003">Cell membrane</keyword>
<feature type="disulfide bond" evidence="25">
    <location>
        <begin position="285"/>
        <end position="294"/>
    </location>
</feature>
<evidence type="ECO:0000313" key="30">
    <source>
        <dbReference type="Proteomes" id="UP000288216"/>
    </source>
</evidence>
<dbReference type="PROSITE" id="PS50267">
    <property type="entry name" value="NA_NEUROTRAN_SYMP_3"/>
    <property type="match status" value="1"/>
</dbReference>
<evidence type="ECO:0000256" key="10">
    <source>
        <dbReference type="ARBA" id="ARBA00022692"/>
    </source>
</evidence>
<protein>
    <recommendedName>
        <fullName evidence="26">Transporter</fullName>
    </recommendedName>
</protein>
<evidence type="ECO:0000256" key="21">
    <source>
        <dbReference type="ARBA" id="ARBA00023273"/>
    </source>
</evidence>
<reference evidence="29 30" key="1">
    <citation type="journal article" date="2018" name="Nat. Ecol. Evol.">
        <title>Shark genomes provide insights into elasmobranch evolution and the origin of vertebrates.</title>
        <authorList>
            <person name="Hara Y"/>
            <person name="Yamaguchi K"/>
            <person name="Onimaru K"/>
            <person name="Kadota M"/>
            <person name="Koyanagi M"/>
            <person name="Keeley SD"/>
            <person name="Tatsumi K"/>
            <person name="Tanaka K"/>
            <person name="Motone F"/>
            <person name="Kageyama Y"/>
            <person name="Nozu R"/>
            <person name="Adachi N"/>
            <person name="Nishimura O"/>
            <person name="Nakagawa R"/>
            <person name="Tanegashima C"/>
            <person name="Kiyatake I"/>
            <person name="Matsumoto R"/>
            <person name="Murakumo K"/>
            <person name="Nishida K"/>
            <person name="Terakita A"/>
            <person name="Kuratani S"/>
            <person name="Sato K"/>
            <person name="Hyodo S Kuraku.S."/>
        </authorList>
    </citation>
    <scope>NUCLEOTIDE SEQUENCE [LARGE SCALE GENOMIC DNA]</scope>
</reference>
<organism evidence="29 30">
    <name type="scientific">Scyliorhinus torazame</name>
    <name type="common">Cloudy catshark</name>
    <name type="synonym">Catulus torazame</name>
    <dbReference type="NCBI Taxonomy" id="75743"/>
    <lineage>
        <taxon>Eukaryota</taxon>
        <taxon>Metazoa</taxon>
        <taxon>Chordata</taxon>
        <taxon>Craniata</taxon>
        <taxon>Vertebrata</taxon>
        <taxon>Chondrichthyes</taxon>
        <taxon>Elasmobranchii</taxon>
        <taxon>Galeomorphii</taxon>
        <taxon>Galeoidea</taxon>
        <taxon>Carcharhiniformes</taxon>
        <taxon>Scyliorhinidae</taxon>
        <taxon>Scyliorhinus</taxon>
    </lineage>
</organism>
<feature type="binding site" evidence="24">
    <location>
        <position position="523"/>
    </location>
    <ligand>
        <name>Na(+)</name>
        <dbReference type="ChEBI" id="CHEBI:29101"/>
        <label>1</label>
    </ligand>
</feature>
<feature type="transmembrane region" description="Helical" evidence="27">
    <location>
        <begin position="411"/>
        <end position="435"/>
    </location>
</feature>
<feature type="binding site" evidence="24">
    <location>
        <position position="421"/>
    </location>
    <ligand>
        <name>Na(+)</name>
        <dbReference type="ChEBI" id="CHEBI:29101"/>
        <label>1</label>
    </ligand>
</feature>
<keyword evidence="13" id="KW-0532">Neurotransmitter transport</keyword>
<dbReference type="OrthoDB" id="6581954at2759"/>
<feature type="transmembrane region" description="Helical" evidence="27">
    <location>
        <begin position="655"/>
        <end position="680"/>
    </location>
</feature>
<feature type="binding site" evidence="24">
    <location>
        <position position="181"/>
    </location>
    <ligand>
        <name>Na(+)</name>
        <dbReference type="ChEBI" id="CHEBI:29101"/>
        <label>1</label>
    </ligand>
</feature>
<keyword evidence="16" id="KW-0770">Synapse</keyword>
<feature type="binding site" evidence="24">
    <location>
        <position position="522"/>
    </location>
    <ligand>
        <name>Na(+)</name>
        <dbReference type="ChEBI" id="CHEBI:29101"/>
        <label>1</label>
    </ligand>
</feature>
<dbReference type="Pfam" id="PF00209">
    <property type="entry name" value="SNF"/>
    <property type="match status" value="1"/>
</dbReference>
<evidence type="ECO:0000256" key="6">
    <source>
        <dbReference type="ARBA" id="ARBA00022448"/>
    </source>
</evidence>
<dbReference type="PRINTS" id="PR00176">
    <property type="entry name" value="NANEUSMPORT"/>
</dbReference>
<dbReference type="GO" id="GO:0098793">
    <property type="term" value="C:presynapse"/>
    <property type="evidence" value="ECO:0007669"/>
    <property type="project" value="GOC"/>
</dbReference>
<comment type="similarity">
    <text evidence="5">Belongs to the sodium:neurotransmitter symporter (SNF) (TC 2.A.22) family. SLC6A4 subfamily.</text>
</comment>
<keyword evidence="14" id="KW-0965">Cell junction</keyword>
<gene>
    <name evidence="29" type="ORF">scyTo_0000144</name>
</gene>
<evidence type="ECO:0000259" key="28">
    <source>
        <dbReference type="Pfam" id="PF03491"/>
    </source>
</evidence>
<evidence type="ECO:0000256" key="24">
    <source>
        <dbReference type="PIRSR" id="PIRSR600175-1"/>
    </source>
</evidence>
<dbReference type="GO" id="GO:0015297">
    <property type="term" value="F:antiporter activity"/>
    <property type="evidence" value="ECO:0007669"/>
    <property type="project" value="UniProtKB-KW"/>
</dbReference>
<evidence type="ECO:0000256" key="14">
    <source>
        <dbReference type="ARBA" id="ARBA00022949"/>
    </source>
</evidence>
<keyword evidence="15 27" id="KW-1133">Transmembrane helix</keyword>
<feature type="transmembrane region" description="Helical" evidence="27">
    <location>
        <begin position="621"/>
        <end position="643"/>
    </location>
</feature>
<dbReference type="GO" id="GO:0005886">
    <property type="term" value="C:plasma membrane"/>
    <property type="evidence" value="ECO:0007669"/>
    <property type="project" value="UniProtKB-SubCell"/>
</dbReference>
<dbReference type="GO" id="GO:0043005">
    <property type="term" value="C:neuron projection"/>
    <property type="evidence" value="ECO:0007669"/>
    <property type="project" value="UniProtKB-SubCell"/>
</dbReference>
<dbReference type="STRING" id="75743.A0A401NQZ7"/>
<keyword evidence="11 24" id="KW-0479">Metal-binding</keyword>
<evidence type="ECO:0000256" key="23">
    <source>
        <dbReference type="ARBA" id="ARBA00047692"/>
    </source>
</evidence>
<feature type="transmembrane region" description="Helical" evidence="27">
    <location>
        <begin position="203"/>
        <end position="224"/>
    </location>
</feature>
<keyword evidence="19 25" id="KW-1015">Disulfide bond</keyword>
<keyword evidence="21" id="KW-0966">Cell projection</keyword>
<dbReference type="GO" id="GO:0005335">
    <property type="term" value="F:serotonin:sodium:chloride symporter activity"/>
    <property type="evidence" value="ECO:0007669"/>
    <property type="project" value="InterPro"/>
</dbReference>
<dbReference type="AlphaFoldDB" id="A0A401NQZ7"/>
<dbReference type="GO" id="GO:0010008">
    <property type="term" value="C:endosome membrane"/>
    <property type="evidence" value="ECO:0007669"/>
    <property type="project" value="UniProtKB-SubCell"/>
</dbReference>
<sequence>MSLRSSCRRLTTVSELSCKAENPTRASRIDRGKFEPSLRVARASLLPVALAAKWTSKQSLKSSGMAVILPLNNEISALISEKEPLDAAKDMGDCKENGVLIKPSEAGNQPPASSLDKGEAGCITNGYSAVQSPVGHSGSSDGDRDCPLPSAACELQELGKPTGRETWSKKTDFMLSVIGYAVDLGNVWRFPYIAYQNGGGAFLIPYLLMAVFGGIPLFYMELVLGQYHKNGAISIWRKICPIFKGIGYATCIVALYVSFYYNTIMAWALYYLYSSFTTELPWTSCNNVWNTPNCTNYFLKDNITWTKYSTSPAEEFYIRQVLQVHRSHGLEDLGGISWHLAICLFFIFIVVYFTIWKGVKTSGKVVWVTATFPYLVLFILLIRGATLPGAWRGLLFYLKPEWNKLLTTQVWVDAAAQIFFSLGPGFGVLLAFASYNKFNNNCYKDALIISTVNCLTSFMSGCVMFTVLGYMAEMRNEDVGDVAKDTGPSLLFITYAEAITNMPASTFFAIIFFIMLITLGLDSTFAGLEGVITAVLDEYSVLLRKHREWFVLGLIIFCYLGALTTLTYGGAYVVKFFEEYATGAAIIAVVFLESIAVSWFYGMKRFCRDVKEMLGFTPGWFWQTCWVAICPIFLMFIIASFLSTPLKIKLFDYTYPYWTAVVGYCIGTSSFICVPSYMVYKIIITPGTFKQRLLRSITPEVEDNETPNSGVHLNSV</sequence>
<feature type="transmembrane region" description="Helical" evidence="27">
    <location>
        <begin position="367"/>
        <end position="391"/>
    </location>
</feature>
<comment type="caution">
    <text evidence="29">The sequence shown here is derived from an EMBL/GenBank/DDBJ whole genome shotgun (WGS) entry which is preliminary data.</text>
</comment>
<dbReference type="InterPro" id="IPR037272">
    <property type="entry name" value="SNS_sf"/>
</dbReference>
<evidence type="ECO:0000256" key="17">
    <source>
        <dbReference type="ARBA" id="ARBA00023053"/>
    </source>
</evidence>
<feature type="binding site" evidence="24">
    <location>
        <position position="519"/>
    </location>
    <ligand>
        <name>Na(+)</name>
        <dbReference type="ChEBI" id="CHEBI:29101"/>
        <label>1</label>
    </ligand>
</feature>
<evidence type="ECO:0000256" key="2">
    <source>
        <dbReference type="ARBA" id="ARBA00004337"/>
    </source>
</evidence>
<feature type="transmembrane region" description="Helical" evidence="27">
    <location>
        <begin position="336"/>
        <end position="355"/>
    </location>
</feature>
<comment type="subcellular location">
    <subcellularLocation>
        <location evidence="1">Cell junction</location>
        <location evidence="1">Focal adhesion</location>
    </subcellularLocation>
    <subcellularLocation>
        <location evidence="4">Cell membrane</location>
        <topology evidence="4">Multi-pass membrane protein</topology>
    </subcellularLocation>
    <subcellularLocation>
        <location evidence="3">Cell projection</location>
        <location evidence="3">Neuron projection</location>
    </subcellularLocation>
    <subcellularLocation>
        <location evidence="2">Endosome membrane</location>
        <topology evidence="2">Multi-pass membrane protein</topology>
    </subcellularLocation>
    <subcellularLocation>
        <location evidence="22">Synapse</location>
    </subcellularLocation>
</comment>
<evidence type="ECO:0000256" key="22">
    <source>
        <dbReference type="ARBA" id="ARBA00034103"/>
    </source>
</evidence>
<evidence type="ECO:0000313" key="29">
    <source>
        <dbReference type="EMBL" id="GCB63333.1"/>
    </source>
</evidence>
<dbReference type="InterPro" id="IPR013086">
    <property type="entry name" value="Na/ntran_symport_serotonin_N"/>
</dbReference>
<dbReference type="EMBL" id="BFAA01000022">
    <property type="protein sequence ID" value="GCB63333.1"/>
    <property type="molecule type" value="Genomic_DNA"/>
</dbReference>
<dbReference type="SUPFAM" id="SSF161070">
    <property type="entry name" value="SNF-like"/>
    <property type="match status" value="1"/>
</dbReference>
<evidence type="ECO:0000256" key="25">
    <source>
        <dbReference type="PIRSR" id="PIRSR600175-2"/>
    </source>
</evidence>
<evidence type="ECO:0000256" key="7">
    <source>
        <dbReference type="ARBA" id="ARBA00022449"/>
    </source>
</evidence>
<keyword evidence="17 24" id="KW-0915">Sodium</keyword>
<dbReference type="GO" id="GO:0046872">
    <property type="term" value="F:metal ion binding"/>
    <property type="evidence" value="ECO:0007669"/>
    <property type="project" value="UniProtKB-KW"/>
</dbReference>
<evidence type="ECO:0000256" key="3">
    <source>
        <dbReference type="ARBA" id="ARBA00004487"/>
    </source>
</evidence>
<dbReference type="Proteomes" id="UP000288216">
    <property type="component" value="Unassembled WGS sequence"/>
</dbReference>
<keyword evidence="9" id="KW-0597">Phosphoprotein</keyword>
<dbReference type="PANTHER" id="PTHR11616">
    <property type="entry name" value="SODIUM/CHLORIDE DEPENDENT TRANSPORTER"/>
    <property type="match status" value="1"/>
</dbReference>
<evidence type="ECO:0000256" key="4">
    <source>
        <dbReference type="ARBA" id="ARBA00004651"/>
    </source>
</evidence>
<dbReference type="GO" id="GO:0006865">
    <property type="term" value="P:amino acid transport"/>
    <property type="evidence" value="ECO:0007669"/>
    <property type="project" value="TreeGrafter"/>
</dbReference>
<evidence type="ECO:0000256" key="20">
    <source>
        <dbReference type="ARBA" id="ARBA00023180"/>
    </source>
</evidence>
<feature type="binding site" evidence="24">
    <location>
        <position position="179"/>
    </location>
    <ligand>
        <name>Na(+)</name>
        <dbReference type="ChEBI" id="CHEBI:29101"/>
        <label>1</label>
    </ligand>
</feature>
<proteinExistence type="inferred from homology"/>
<feature type="transmembrane region" description="Helical" evidence="27">
    <location>
        <begin position="549"/>
        <end position="574"/>
    </location>
</feature>
<feature type="transmembrane region" description="Helical" evidence="27">
    <location>
        <begin position="580"/>
        <end position="601"/>
    </location>
</feature>
<evidence type="ECO:0000256" key="16">
    <source>
        <dbReference type="ARBA" id="ARBA00023018"/>
    </source>
</evidence>
<dbReference type="NCBIfam" id="NF037979">
    <property type="entry name" value="Na_transp"/>
    <property type="match status" value="1"/>
</dbReference>
<dbReference type="GO" id="GO:0005925">
    <property type="term" value="C:focal adhesion"/>
    <property type="evidence" value="ECO:0007669"/>
    <property type="project" value="UniProtKB-SubCell"/>
</dbReference>
<comment type="catalytic activity">
    <reaction evidence="23">
        <text>serotonin(out) + K(+)(in) + Na(+)(out) + H(+)(in) = serotonin(in) + K(+)(out) + Na(+)(in) + H(+)(out)</text>
        <dbReference type="Rhea" id="RHEA:75839"/>
        <dbReference type="ChEBI" id="CHEBI:15378"/>
        <dbReference type="ChEBI" id="CHEBI:29101"/>
        <dbReference type="ChEBI" id="CHEBI:29103"/>
        <dbReference type="ChEBI" id="CHEBI:350546"/>
    </reaction>
    <physiologicalReaction direction="left-to-right" evidence="23">
        <dbReference type="Rhea" id="RHEA:75840"/>
    </physiologicalReaction>
</comment>